<keyword evidence="1" id="KW-0472">Membrane</keyword>
<evidence type="ECO:0000256" key="1">
    <source>
        <dbReference type="SAM" id="Phobius"/>
    </source>
</evidence>
<dbReference type="Proteomes" id="UP000076871">
    <property type="component" value="Unassembled WGS sequence"/>
</dbReference>
<protein>
    <submittedName>
        <fullName evidence="2">Uncharacterized protein</fullName>
    </submittedName>
</protein>
<dbReference type="OrthoDB" id="2641762at2759"/>
<dbReference type="RefSeq" id="XP_040765745.1">
    <property type="nucleotide sequence ID" value="XM_040905649.1"/>
</dbReference>
<dbReference type="GeneID" id="63822679"/>
<keyword evidence="1" id="KW-1133">Transmembrane helix</keyword>
<evidence type="ECO:0000313" key="2">
    <source>
        <dbReference type="EMBL" id="KZT08005.1"/>
    </source>
</evidence>
<name>A0A165EYV8_9APHY</name>
<dbReference type="AlphaFoldDB" id="A0A165EYV8"/>
<dbReference type="STRING" id="1314785.A0A165EYV8"/>
<keyword evidence="1" id="KW-0812">Transmembrane</keyword>
<dbReference type="EMBL" id="KV427617">
    <property type="protein sequence ID" value="KZT08005.1"/>
    <property type="molecule type" value="Genomic_DNA"/>
</dbReference>
<evidence type="ECO:0000313" key="3">
    <source>
        <dbReference type="Proteomes" id="UP000076871"/>
    </source>
</evidence>
<gene>
    <name evidence="2" type="ORF">LAESUDRAFT_677219</name>
</gene>
<feature type="transmembrane region" description="Helical" evidence="1">
    <location>
        <begin position="223"/>
        <end position="244"/>
    </location>
</feature>
<reference evidence="2 3" key="1">
    <citation type="journal article" date="2016" name="Mol. Biol. Evol.">
        <title>Comparative Genomics of Early-Diverging Mushroom-Forming Fungi Provides Insights into the Origins of Lignocellulose Decay Capabilities.</title>
        <authorList>
            <person name="Nagy L.G."/>
            <person name="Riley R."/>
            <person name="Tritt A."/>
            <person name="Adam C."/>
            <person name="Daum C."/>
            <person name="Floudas D."/>
            <person name="Sun H."/>
            <person name="Yadav J.S."/>
            <person name="Pangilinan J."/>
            <person name="Larsson K.H."/>
            <person name="Matsuura K."/>
            <person name="Barry K."/>
            <person name="Labutti K."/>
            <person name="Kuo R."/>
            <person name="Ohm R.A."/>
            <person name="Bhattacharya S.S."/>
            <person name="Shirouzu T."/>
            <person name="Yoshinaga Y."/>
            <person name="Martin F.M."/>
            <person name="Grigoriev I.V."/>
            <person name="Hibbett D.S."/>
        </authorList>
    </citation>
    <scope>NUCLEOTIDE SEQUENCE [LARGE SCALE GENOMIC DNA]</scope>
    <source>
        <strain evidence="2 3">93-53</strain>
    </source>
</reference>
<organism evidence="2 3">
    <name type="scientific">Laetiporus sulphureus 93-53</name>
    <dbReference type="NCBI Taxonomy" id="1314785"/>
    <lineage>
        <taxon>Eukaryota</taxon>
        <taxon>Fungi</taxon>
        <taxon>Dikarya</taxon>
        <taxon>Basidiomycota</taxon>
        <taxon>Agaricomycotina</taxon>
        <taxon>Agaricomycetes</taxon>
        <taxon>Polyporales</taxon>
        <taxon>Laetiporus</taxon>
    </lineage>
</organism>
<accession>A0A165EYV8</accession>
<feature type="transmembrane region" description="Helical" evidence="1">
    <location>
        <begin position="256"/>
        <end position="273"/>
    </location>
</feature>
<feature type="transmembrane region" description="Helical" evidence="1">
    <location>
        <begin position="179"/>
        <end position="202"/>
    </location>
</feature>
<feature type="transmembrane region" description="Helical" evidence="1">
    <location>
        <begin position="57"/>
        <end position="78"/>
    </location>
</feature>
<sequence>MNPYAPHETPAQIYAEETWLQGALLSNIVYGVELALFVICFGLLARKTTRSNYKSNVPLLVFITVIFMLGSFFMGAGAKFTQLAFIENRNYPGGPAAYEQAMFWIPVDELGNVSFVIGNWLMDLLLVWRCMVIYKGSGVLIWSVMSCAFAIFLASFALGIVFLVQTSSSSPFSEVNFTLAYFAMTLSLNVIVTLFIVARLLVLRRRMAAIFGPDSHYTNLASILVESATLFSAFFILFLVPFALNNALSQVFLQTLGQVQTVSSLLIIMRLALGKGWTEATSTRVMTCVGTEEYDVKEISQASSVDDHAAGSEKLGSEDTAV</sequence>
<keyword evidence="3" id="KW-1185">Reference proteome</keyword>
<feature type="transmembrane region" description="Helical" evidence="1">
    <location>
        <begin position="110"/>
        <end position="128"/>
    </location>
</feature>
<feature type="transmembrane region" description="Helical" evidence="1">
    <location>
        <begin position="140"/>
        <end position="164"/>
    </location>
</feature>
<feature type="transmembrane region" description="Helical" evidence="1">
    <location>
        <begin position="28"/>
        <end position="45"/>
    </location>
</feature>
<proteinExistence type="predicted"/>
<dbReference type="InParanoid" id="A0A165EYV8"/>